<reference evidence="11" key="1">
    <citation type="submission" date="2020-10" db="EMBL/GenBank/DDBJ databases">
        <authorList>
            <person name="Castelo-Branco R."/>
            <person name="Eusebio N."/>
            <person name="Adriana R."/>
            <person name="Vieira A."/>
            <person name="Brugerolle De Fraissinette N."/>
            <person name="Rezende De Castro R."/>
            <person name="Schneider M.P."/>
            <person name="Vasconcelos V."/>
            <person name="Leao P.N."/>
        </authorList>
    </citation>
    <scope>NUCLEOTIDE SEQUENCE</scope>
    <source>
        <strain evidence="11">LEGE 07310</strain>
    </source>
</reference>
<dbReference type="SMART" id="SM00862">
    <property type="entry name" value="Trans_reg_C"/>
    <property type="match status" value="1"/>
</dbReference>
<dbReference type="InterPro" id="IPR011006">
    <property type="entry name" value="CheY-like_superfamily"/>
</dbReference>
<dbReference type="RefSeq" id="WP_193910463.1">
    <property type="nucleotide sequence ID" value="NZ_JADEXG010000057.1"/>
</dbReference>
<keyword evidence="12" id="KW-1185">Reference proteome</keyword>
<dbReference type="GO" id="GO:0032993">
    <property type="term" value="C:protein-DNA complex"/>
    <property type="evidence" value="ECO:0007669"/>
    <property type="project" value="TreeGrafter"/>
</dbReference>
<dbReference type="SMART" id="SM00448">
    <property type="entry name" value="REC"/>
    <property type="match status" value="1"/>
</dbReference>
<evidence type="ECO:0000259" key="9">
    <source>
        <dbReference type="PROSITE" id="PS50110"/>
    </source>
</evidence>
<evidence type="ECO:0000259" key="10">
    <source>
        <dbReference type="PROSITE" id="PS51755"/>
    </source>
</evidence>
<dbReference type="Gene3D" id="3.40.50.2300">
    <property type="match status" value="1"/>
</dbReference>
<evidence type="ECO:0000256" key="4">
    <source>
        <dbReference type="ARBA" id="ARBA00023125"/>
    </source>
</evidence>
<feature type="DNA-binding region" description="OmpR/PhoB-type" evidence="7">
    <location>
        <begin position="124"/>
        <end position="223"/>
    </location>
</feature>
<feature type="domain" description="Response regulatory" evidence="9">
    <location>
        <begin position="2"/>
        <end position="116"/>
    </location>
</feature>
<dbReference type="InterPro" id="IPR039420">
    <property type="entry name" value="WalR-like"/>
</dbReference>
<dbReference type="PROSITE" id="PS51755">
    <property type="entry name" value="OMPR_PHOB"/>
    <property type="match status" value="1"/>
</dbReference>
<organism evidence="11 12">
    <name type="scientific">Vasconcelosia minhoensis LEGE 07310</name>
    <dbReference type="NCBI Taxonomy" id="915328"/>
    <lineage>
        <taxon>Bacteria</taxon>
        <taxon>Bacillati</taxon>
        <taxon>Cyanobacteriota</taxon>
        <taxon>Cyanophyceae</taxon>
        <taxon>Nodosilineales</taxon>
        <taxon>Cymatolegaceae</taxon>
        <taxon>Vasconcelosia</taxon>
        <taxon>Vasconcelosia minhoensis</taxon>
    </lineage>
</organism>
<dbReference type="AlphaFoldDB" id="A0A8J7AKL4"/>
<keyword evidence="3" id="KW-0805">Transcription regulation</keyword>
<protein>
    <submittedName>
        <fullName evidence="11">Response regulator transcription factor</fullName>
    </submittedName>
</protein>
<keyword evidence="5" id="KW-0804">Transcription</keyword>
<dbReference type="Proteomes" id="UP000636505">
    <property type="component" value="Unassembled WGS sequence"/>
</dbReference>
<accession>A0A8J7AKL4</accession>
<keyword evidence="1 6" id="KW-0597">Phosphoprotein</keyword>
<evidence type="ECO:0000256" key="7">
    <source>
        <dbReference type="PROSITE-ProRule" id="PRU01091"/>
    </source>
</evidence>
<evidence type="ECO:0000256" key="3">
    <source>
        <dbReference type="ARBA" id="ARBA00023015"/>
    </source>
</evidence>
<evidence type="ECO:0000256" key="8">
    <source>
        <dbReference type="SAM" id="MobiDB-lite"/>
    </source>
</evidence>
<comment type="caution">
    <text evidence="11">The sequence shown here is derived from an EMBL/GenBank/DDBJ whole genome shotgun (WGS) entry which is preliminary data.</text>
</comment>
<sequence length="376" mass="41075">MRILLVEDDITLADWLTKSLSAHRYVVDTVADGEQGWAYGSAFHYDLIILDVMLPKLDGLSLCQRFRAEGYQVPILLLTACSSSADKVSGLNAGADDYVIKPFDQAELMARIQALMRRGSSQRQSVLSWGRLCLDPERCEVTYGSQLLSLSAKEYGLLELFLSHEQQVFSTDAILDSLWSSEEFPAEATVRSHIRRLRQKLRSAGAPADLIKTVHGLGYYLSAPPEVDPAQTAPALAEPAACQDLPGSSTLPPEQLDQPAQGPAENRHTHLRSGLEHLALLSSALSSQRQGQLDAARQAQGQQAAHRLADSLGRLGLVAASELARSLGMCLHPNRYPDPVQWLQIDAWVSALEHELSAGAGQNRLHLPHPASRTGR</sequence>
<evidence type="ECO:0000313" key="11">
    <source>
        <dbReference type="EMBL" id="MBE9079468.1"/>
    </source>
</evidence>
<dbReference type="InterPro" id="IPR001789">
    <property type="entry name" value="Sig_transdc_resp-reg_receiver"/>
</dbReference>
<gene>
    <name evidence="11" type="ORF">IQ241_19565</name>
</gene>
<evidence type="ECO:0000256" key="2">
    <source>
        <dbReference type="ARBA" id="ARBA00023012"/>
    </source>
</evidence>
<dbReference type="Pfam" id="PF00486">
    <property type="entry name" value="Trans_reg_C"/>
    <property type="match status" value="1"/>
</dbReference>
<dbReference type="PANTHER" id="PTHR48111:SF15">
    <property type="entry name" value="OMPR SUBFAMILY"/>
    <property type="match status" value="1"/>
</dbReference>
<keyword evidence="4 7" id="KW-0238">DNA-binding</keyword>
<evidence type="ECO:0000256" key="5">
    <source>
        <dbReference type="ARBA" id="ARBA00023163"/>
    </source>
</evidence>
<dbReference type="EMBL" id="JADEXG010000057">
    <property type="protein sequence ID" value="MBE9079468.1"/>
    <property type="molecule type" value="Genomic_DNA"/>
</dbReference>
<dbReference type="PANTHER" id="PTHR48111">
    <property type="entry name" value="REGULATOR OF RPOS"/>
    <property type="match status" value="1"/>
</dbReference>
<dbReference type="GO" id="GO:0005829">
    <property type="term" value="C:cytosol"/>
    <property type="evidence" value="ECO:0007669"/>
    <property type="project" value="TreeGrafter"/>
</dbReference>
<feature type="domain" description="OmpR/PhoB-type" evidence="10">
    <location>
        <begin position="124"/>
        <end position="223"/>
    </location>
</feature>
<feature type="region of interest" description="Disordered" evidence="8">
    <location>
        <begin position="242"/>
        <end position="267"/>
    </location>
</feature>
<feature type="modified residue" description="4-aspartylphosphate" evidence="6">
    <location>
        <position position="51"/>
    </location>
</feature>
<evidence type="ECO:0000256" key="6">
    <source>
        <dbReference type="PROSITE-ProRule" id="PRU00169"/>
    </source>
</evidence>
<proteinExistence type="predicted"/>
<dbReference type="InterPro" id="IPR001867">
    <property type="entry name" value="OmpR/PhoB-type_DNA-bd"/>
</dbReference>
<dbReference type="Gene3D" id="1.10.10.10">
    <property type="entry name" value="Winged helix-like DNA-binding domain superfamily/Winged helix DNA-binding domain"/>
    <property type="match status" value="1"/>
</dbReference>
<dbReference type="PROSITE" id="PS50110">
    <property type="entry name" value="RESPONSE_REGULATORY"/>
    <property type="match status" value="1"/>
</dbReference>
<dbReference type="Pfam" id="PF00072">
    <property type="entry name" value="Response_reg"/>
    <property type="match status" value="1"/>
</dbReference>
<dbReference type="GO" id="GO:0000156">
    <property type="term" value="F:phosphorelay response regulator activity"/>
    <property type="evidence" value="ECO:0007669"/>
    <property type="project" value="TreeGrafter"/>
</dbReference>
<dbReference type="CDD" id="cd00383">
    <property type="entry name" value="trans_reg_C"/>
    <property type="match status" value="1"/>
</dbReference>
<dbReference type="GO" id="GO:0000976">
    <property type="term" value="F:transcription cis-regulatory region binding"/>
    <property type="evidence" value="ECO:0007669"/>
    <property type="project" value="TreeGrafter"/>
</dbReference>
<evidence type="ECO:0000313" key="12">
    <source>
        <dbReference type="Proteomes" id="UP000636505"/>
    </source>
</evidence>
<dbReference type="InterPro" id="IPR036388">
    <property type="entry name" value="WH-like_DNA-bd_sf"/>
</dbReference>
<dbReference type="Gene3D" id="6.10.250.690">
    <property type="match status" value="1"/>
</dbReference>
<dbReference type="GO" id="GO:0006355">
    <property type="term" value="P:regulation of DNA-templated transcription"/>
    <property type="evidence" value="ECO:0007669"/>
    <property type="project" value="InterPro"/>
</dbReference>
<dbReference type="SUPFAM" id="SSF52172">
    <property type="entry name" value="CheY-like"/>
    <property type="match status" value="1"/>
</dbReference>
<dbReference type="FunFam" id="3.40.50.2300:FF:000002">
    <property type="entry name" value="DNA-binding response regulator PhoP"/>
    <property type="match status" value="1"/>
</dbReference>
<keyword evidence="2" id="KW-0902">Two-component regulatory system</keyword>
<name>A0A8J7AKL4_9CYAN</name>
<evidence type="ECO:0000256" key="1">
    <source>
        <dbReference type="ARBA" id="ARBA00022553"/>
    </source>
</evidence>